<protein>
    <recommendedName>
        <fullName evidence="7">Inositolphosphotransferase Aur1/Ipt1 domain-containing protein</fullName>
    </recommendedName>
</protein>
<feature type="transmembrane region" description="Helical" evidence="6">
    <location>
        <begin position="548"/>
        <end position="569"/>
    </location>
</feature>
<evidence type="ECO:0000256" key="1">
    <source>
        <dbReference type="ARBA" id="ARBA00004141"/>
    </source>
</evidence>
<feature type="transmembrane region" description="Helical" evidence="6">
    <location>
        <begin position="522"/>
        <end position="541"/>
    </location>
</feature>
<evidence type="ECO:0000256" key="4">
    <source>
        <dbReference type="ARBA" id="ARBA00023136"/>
    </source>
</evidence>
<feature type="transmembrane region" description="Helical" evidence="6">
    <location>
        <begin position="471"/>
        <end position="489"/>
    </location>
</feature>
<keyword evidence="2 6" id="KW-0812">Transmembrane</keyword>
<keyword evidence="4 6" id="KW-0472">Membrane</keyword>
<feature type="transmembrane region" description="Helical" evidence="6">
    <location>
        <begin position="170"/>
        <end position="191"/>
    </location>
</feature>
<feature type="compositionally biased region" description="Gly residues" evidence="5">
    <location>
        <begin position="51"/>
        <end position="68"/>
    </location>
</feature>
<feature type="compositionally biased region" description="Low complexity" evidence="5">
    <location>
        <begin position="19"/>
        <end position="30"/>
    </location>
</feature>
<sequence length="603" mass="61319">MRDHLSAATPEATGGVAHGPRAPRAPYPGRAVGGADGPGPAAGVGQRAGPAVGGADGPGPVAGGGQRGGSTARGVPYPGRAARAVPRPAAVAAGLAALLAVAALRGPPAAAAGGVAALALALAALLPARPVPRGGAVAAGAALGGAVALQPGLLLLALPLWRCRGRTAALTALAVPAAVLAADPAGAIGRWSPGGEAGLGDQSLLGVGHRLGVHGLPLLLGWSAVAAVAVLLALRRSARLAADGQRLLALGVLGCAATALAPTARPADLGWLLLAGSGRLGRRPEDRTLWPLTAAVLVLLPSSVLDPGIEPFTGVLLRNAPALALLAVACALRFRIRRDPCWEVRRAAPPPRPSGRRGVPLLPAALRPLSRPNLLLELLLIQVCYAGYTWVRNAAPARASEAVAHALEVARVERLLGLDIERTVNTWALRATWLLKAAHGYYTLLHFAVPLTVLAWLYVRHPARYRPARTVLFAATGLALVGFWGYPLAPPRLTPGLGLRDTPYGTPDSAPLGPLTVLTNQYAAMPSLHIAWAAWCALAVVTTARGPLLRALAVGYPLVTLFVVVATANHWVLDAVGGAAVLTAGVAVQCLLTGRAPPPGWQN</sequence>
<feature type="transmembrane region" description="Helical" evidence="6">
    <location>
        <begin position="211"/>
        <end position="234"/>
    </location>
</feature>
<proteinExistence type="predicted"/>
<dbReference type="EMBL" id="BAABIS010000001">
    <property type="protein sequence ID" value="GAA4878505.1"/>
    <property type="molecule type" value="Genomic_DNA"/>
</dbReference>
<dbReference type="RefSeq" id="WP_345700766.1">
    <property type="nucleotide sequence ID" value="NZ_BAABIS010000001.1"/>
</dbReference>
<dbReference type="InterPro" id="IPR026841">
    <property type="entry name" value="Aur1/Ipt1"/>
</dbReference>
<feature type="domain" description="Inositolphosphotransferase Aur1/Ipt1" evidence="7">
    <location>
        <begin position="408"/>
        <end position="587"/>
    </location>
</feature>
<evidence type="ECO:0000256" key="5">
    <source>
        <dbReference type="SAM" id="MobiDB-lite"/>
    </source>
</evidence>
<dbReference type="InterPro" id="IPR052185">
    <property type="entry name" value="IPC_Synthase-Related"/>
</dbReference>
<reference evidence="9" key="1">
    <citation type="journal article" date="2019" name="Int. J. Syst. Evol. Microbiol.">
        <title>The Global Catalogue of Microorganisms (GCM) 10K type strain sequencing project: providing services to taxonomists for standard genome sequencing and annotation.</title>
        <authorList>
            <consortium name="The Broad Institute Genomics Platform"/>
            <consortium name="The Broad Institute Genome Sequencing Center for Infectious Disease"/>
            <person name="Wu L."/>
            <person name="Ma J."/>
        </authorList>
    </citation>
    <scope>NUCLEOTIDE SEQUENCE [LARGE SCALE GENOMIC DNA]</scope>
    <source>
        <strain evidence="9">JCM 13006</strain>
    </source>
</reference>
<keyword evidence="3 6" id="KW-1133">Transmembrane helix</keyword>
<evidence type="ECO:0000256" key="6">
    <source>
        <dbReference type="SAM" id="Phobius"/>
    </source>
</evidence>
<feature type="transmembrane region" description="Helical" evidence="6">
    <location>
        <begin position="439"/>
        <end position="459"/>
    </location>
</feature>
<gene>
    <name evidence="8" type="ORF">GCM10023235_68310</name>
</gene>
<keyword evidence="9" id="KW-1185">Reference proteome</keyword>
<dbReference type="CDD" id="cd03386">
    <property type="entry name" value="PAP2_Aur1_like"/>
    <property type="match status" value="1"/>
</dbReference>
<evidence type="ECO:0000313" key="9">
    <source>
        <dbReference type="Proteomes" id="UP001501752"/>
    </source>
</evidence>
<feature type="compositionally biased region" description="Gly residues" evidence="5">
    <location>
        <begin position="31"/>
        <end position="42"/>
    </location>
</feature>
<dbReference type="Pfam" id="PF14378">
    <property type="entry name" value="PAP2_3"/>
    <property type="match status" value="1"/>
</dbReference>
<name>A0ABP9EID9_9ACTN</name>
<evidence type="ECO:0000256" key="2">
    <source>
        <dbReference type="ARBA" id="ARBA00022692"/>
    </source>
</evidence>
<dbReference type="PANTHER" id="PTHR31310:SF7">
    <property type="entry name" value="PA-PHOSPHATASE RELATED-FAMILY PROTEIN DDB_G0268928"/>
    <property type="match status" value="1"/>
</dbReference>
<evidence type="ECO:0000313" key="8">
    <source>
        <dbReference type="EMBL" id="GAA4878505.1"/>
    </source>
</evidence>
<evidence type="ECO:0000256" key="3">
    <source>
        <dbReference type="ARBA" id="ARBA00022989"/>
    </source>
</evidence>
<feature type="transmembrane region" description="Helical" evidence="6">
    <location>
        <begin position="109"/>
        <end position="128"/>
    </location>
</feature>
<feature type="region of interest" description="Disordered" evidence="5">
    <location>
        <begin position="1"/>
        <end position="75"/>
    </location>
</feature>
<dbReference type="Proteomes" id="UP001501752">
    <property type="component" value="Unassembled WGS sequence"/>
</dbReference>
<dbReference type="PANTHER" id="PTHR31310">
    <property type="match status" value="1"/>
</dbReference>
<accession>A0ABP9EID9</accession>
<evidence type="ECO:0000259" key="7">
    <source>
        <dbReference type="Pfam" id="PF14378"/>
    </source>
</evidence>
<comment type="subcellular location">
    <subcellularLocation>
        <location evidence="1">Membrane</location>
        <topology evidence="1">Multi-pass membrane protein</topology>
    </subcellularLocation>
</comment>
<feature type="transmembrane region" description="Helical" evidence="6">
    <location>
        <begin position="134"/>
        <end position="158"/>
    </location>
</feature>
<comment type="caution">
    <text evidence="8">The sequence shown here is derived from an EMBL/GenBank/DDBJ whole genome shotgun (WGS) entry which is preliminary data.</text>
</comment>
<organism evidence="8 9">
    <name type="scientific">Kitasatospora terrestris</name>
    <dbReference type="NCBI Taxonomy" id="258051"/>
    <lineage>
        <taxon>Bacteria</taxon>
        <taxon>Bacillati</taxon>
        <taxon>Actinomycetota</taxon>
        <taxon>Actinomycetes</taxon>
        <taxon>Kitasatosporales</taxon>
        <taxon>Streptomycetaceae</taxon>
        <taxon>Kitasatospora</taxon>
    </lineage>
</organism>